<evidence type="ECO:0000313" key="3">
    <source>
        <dbReference type="Proteomes" id="UP000075809"/>
    </source>
</evidence>
<dbReference type="AlphaFoldDB" id="A0A151XB22"/>
<dbReference type="Proteomes" id="UP000075809">
    <property type="component" value="Unassembled WGS sequence"/>
</dbReference>
<name>A0A151XB22_9HYME</name>
<feature type="non-terminal residue" evidence="2">
    <location>
        <position position="1"/>
    </location>
</feature>
<accession>A0A151XB22</accession>
<gene>
    <name evidence="2" type="ORF">ALC60_03518</name>
</gene>
<organism evidence="2 3">
    <name type="scientific">Mycetomoellerius zeteki</name>
    <dbReference type="NCBI Taxonomy" id="64791"/>
    <lineage>
        <taxon>Eukaryota</taxon>
        <taxon>Metazoa</taxon>
        <taxon>Ecdysozoa</taxon>
        <taxon>Arthropoda</taxon>
        <taxon>Hexapoda</taxon>
        <taxon>Insecta</taxon>
        <taxon>Pterygota</taxon>
        <taxon>Neoptera</taxon>
        <taxon>Endopterygota</taxon>
        <taxon>Hymenoptera</taxon>
        <taxon>Apocrita</taxon>
        <taxon>Aculeata</taxon>
        <taxon>Formicoidea</taxon>
        <taxon>Formicidae</taxon>
        <taxon>Myrmicinae</taxon>
        <taxon>Mycetomoellerius</taxon>
    </lineage>
</organism>
<dbReference type="EMBL" id="KQ982335">
    <property type="protein sequence ID" value="KYQ57556.1"/>
    <property type="molecule type" value="Genomic_DNA"/>
</dbReference>
<proteinExistence type="predicted"/>
<reference evidence="2 3" key="1">
    <citation type="submission" date="2015-09" db="EMBL/GenBank/DDBJ databases">
        <title>Trachymyrmex zeteki WGS genome.</title>
        <authorList>
            <person name="Nygaard S."/>
            <person name="Hu H."/>
            <person name="Boomsma J."/>
            <person name="Zhang G."/>
        </authorList>
    </citation>
    <scope>NUCLEOTIDE SEQUENCE [LARGE SCALE GENOMIC DNA]</scope>
    <source>
        <strain evidence="2">Tzet28-1</strain>
        <tissue evidence="2">Whole body</tissue>
    </source>
</reference>
<protein>
    <submittedName>
        <fullName evidence="2">Uncharacterized protein</fullName>
    </submittedName>
</protein>
<evidence type="ECO:0000313" key="2">
    <source>
        <dbReference type="EMBL" id="KYQ57556.1"/>
    </source>
</evidence>
<keyword evidence="3" id="KW-1185">Reference proteome</keyword>
<evidence type="ECO:0000256" key="1">
    <source>
        <dbReference type="SAM" id="MobiDB-lite"/>
    </source>
</evidence>
<feature type="compositionally biased region" description="Polar residues" evidence="1">
    <location>
        <begin position="8"/>
        <end position="20"/>
    </location>
</feature>
<sequence length="112" mass="12878">VHYGHGSSLRSTFDSDQQQQDPIAHVVFSKYDPSERLYGRQISYAGNEKSISRHDVFNAYRGPLIDSSLRFCCWNTKYQDETSYNKSVCRLTRVALTRPADSRAYKVPGRPK</sequence>
<feature type="region of interest" description="Disordered" evidence="1">
    <location>
        <begin position="1"/>
        <end position="20"/>
    </location>
</feature>